<evidence type="ECO:0000256" key="1">
    <source>
        <dbReference type="PROSITE-ProRule" id="PRU01263"/>
    </source>
</evidence>
<keyword evidence="1" id="KW-0862">Zinc</keyword>
<reference evidence="4 5" key="1">
    <citation type="journal article" date="2007" name="Nature">
        <title>Evolution of genes and genomes on the Drosophila phylogeny.</title>
        <authorList>
            <consortium name="Drosophila 12 Genomes Consortium"/>
            <person name="Clark A.G."/>
            <person name="Eisen M.B."/>
            <person name="Smith D.R."/>
            <person name="Bergman C.M."/>
            <person name="Oliver B."/>
            <person name="Markow T.A."/>
            <person name="Kaufman T.C."/>
            <person name="Kellis M."/>
            <person name="Gelbart W."/>
            <person name="Iyer V.N."/>
            <person name="Pollard D.A."/>
            <person name="Sackton T.B."/>
            <person name="Larracuente A.M."/>
            <person name="Singh N.D."/>
            <person name="Abad J.P."/>
            <person name="Abt D.N."/>
            <person name="Adryan B."/>
            <person name="Aguade M."/>
            <person name="Akashi H."/>
            <person name="Anderson W.W."/>
            <person name="Aquadro C.F."/>
            <person name="Ardell D.H."/>
            <person name="Arguello R."/>
            <person name="Artieri C.G."/>
            <person name="Barbash D.A."/>
            <person name="Barker D."/>
            <person name="Barsanti P."/>
            <person name="Batterham P."/>
            <person name="Batzoglou S."/>
            <person name="Begun D."/>
            <person name="Bhutkar A."/>
            <person name="Blanco E."/>
            <person name="Bosak S.A."/>
            <person name="Bradley R.K."/>
            <person name="Brand A.D."/>
            <person name="Brent M.R."/>
            <person name="Brooks A.N."/>
            <person name="Brown R.H."/>
            <person name="Butlin R.K."/>
            <person name="Caggese C."/>
            <person name="Calvi B.R."/>
            <person name="Bernardo de Carvalho A."/>
            <person name="Caspi A."/>
            <person name="Castrezana S."/>
            <person name="Celniker S.E."/>
            <person name="Chang J.L."/>
            <person name="Chapple C."/>
            <person name="Chatterji S."/>
            <person name="Chinwalla A."/>
            <person name="Civetta A."/>
            <person name="Clifton S.W."/>
            <person name="Comeron J.M."/>
            <person name="Costello J.C."/>
            <person name="Coyne J.A."/>
            <person name="Daub J."/>
            <person name="David R.G."/>
            <person name="Delcher A.L."/>
            <person name="Delehaunty K."/>
            <person name="Do C.B."/>
            <person name="Ebling H."/>
            <person name="Edwards K."/>
            <person name="Eickbush T."/>
            <person name="Evans J.D."/>
            <person name="Filipski A."/>
            <person name="Findeiss S."/>
            <person name="Freyhult E."/>
            <person name="Fulton L."/>
            <person name="Fulton R."/>
            <person name="Garcia A.C."/>
            <person name="Gardiner A."/>
            <person name="Garfield D.A."/>
            <person name="Garvin B.E."/>
            <person name="Gibson G."/>
            <person name="Gilbert D."/>
            <person name="Gnerre S."/>
            <person name="Godfrey J."/>
            <person name="Good R."/>
            <person name="Gotea V."/>
            <person name="Gravely B."/>
            <person name="Greenberg A.J."/>
            <person name="Griffiths-Jones S."/>
            <person name="Gross S."/>
            <person name="Guigo R."/>
            <person name="Gustafson E.A."/>
            <person name="Haerty W."/>
            <person name="Hahn M.W."/>
            <person name="Halligan D.L."/>
            <person name="Halpern A.L."/>
            <person name="Halter G.M."/>
            <person name="Han M.V."/>
            <person name="Heger A."/>
            <person name="Hillier L."/>
            <person name="Hinrichs A.S."/>
            <person name="Holmes I."/>
            <person name="Hoskins R.A."/>
            <person name="Hubisz M.J."/>
            <person name="Hultmark D."/>
            <person name="Huntley M.A."/>
            <person name="Jaffe D.B."/>
            <person name="Jagadeeshan S."/>
            <person name="Jeck W.R."/>
            <person name="Johnson J."/>
            <person name="Jones C.D."/>
            <person name="Jordan W.C."/>
            <person name="Karpen G.H."/>
            <person name="Kataoka E."/>
            <person name="Keightley P.D."/>
            <person name="Kheradpour P."/>
            <person name="Kirkness E.F."/>
            <person name="Koerich L.B."/>
            <person name="Kristiansen K."/>
            <person name="Kudrna D."/>
            <person name="Kulathinal R.J."/>
            <person name="Kumar S."/>
            <person name="Kwok R."/>
            <person name="Lander E."/>
            <person name="Langley C.H."/>
            <person name="Lapoint R."/>
            <person name="Lazzaro B.P."/>
            <person name="Lee S.J."/>
            <person name="Levesque L."/>
            <person name="Li R."/>
            <person name="Lin C.F."/>
            <person name="Lin M.F."/>
            <person name="Lindblad-Toh K."/>
            <person name="Llopart A."/>
            <person name="Long M."/>
            <person name="Low L."/>
            <person name="Lozovsky E."/>
            <person name="Lu J."/>
            <person name="Luo M."/>
            <person name="Machado C.A."/>
            <person name="Makalowski W."/>
            <person name="Marzo M."/>
            <person name="Matsuda M."/>
            <person name="Matzkin L."/>
            <person name="McAllister B."/>
            <person name="McBride C.S."/>
            <person name="McKernan B."/>
            <person name="McKernan K."/>
            <person name="Mendez-Lago M."/>
            <person name="Minx P."/>
            <person name="Mollenhauer M.U."/>
            <person name="Montooth K."/>
            <person name="Mount S.M."/>
            <person name="Mu X."/>
            <person name="Myers E."/>
            <person name="Negre B."/>
            <person name="Newfeld S."/>
            <person name="Nielsen R."/>
            <person name="Noor M.A."/>
            <person name="O'Grady P."/>
            <person name="Pachter L."/>
            <person name="Papaceit M."/>
            <person name="Parisi M.J."/>
            <person name="Parisi M."/>
            <person name="Parts L."/>
            <person name="Pedersen J.S."/>
            <person name="Pesole G."/>
            <person name="Phillippy A.M."/>
            <person name="Ponting C.P."/>
            <person name="Pop M."/>
            <person name="Porcelli D."/>
            <person name="Powell J.R."/>
            <person name="Prohaska S."/>
            <person name="Pruitt K."/>
            <person name="Puig M."/>
            <person name="Quesneville H."/>
            <person name="Ram K.R."/>
            <person name="Rand D."/>
            <person name="Rasmussen M.D."/>
            <person name="Reed L.K."/>
            <person name="Reenan R."/>
            <person name="Reily A."/>
            <person name="Remington K.A."/>
            <person name="Rieger T.T."/>
            <person name="Ritchie M.G."/>
            <person name="Robin C."/>
            <person name="Rogers Y.H."/>
            <person name="Rohde C."/>
            <person name="Rozas J."/>
            <person name="Rubenfield M.J."/>
            <person name="Ruiz A."/>
            <person name="Russo S."/>
            <person name="Salzberg S.L."/>
            <person name="Sanchez-Gracia A."/>
            <person name="Saranga D.J."/>
            <person name="Sato H."/>
            <person name="Schaeffer S.W."/>
            <person name="Schatz M.C."/>
            <person name="Schlenke T."/>
            <person name="Schwartz R."/>
            <person name="Segarra C."/>
            <person name="Singh R.S."/>
            <person name="Sirot L."/>
            <person name="Sirota M."/>
            <person name="Sisneros N.B."/>
            <person name="Smith C.D."/>
            <person name="Smith T.F."/>
            <person name="Spieth J."/>
            <person name="Stage D.E."/>
            <person name="Stark A."/>
            <person name="Stephan W."/>
            <person name="Strausberg R.L."/>
            <person name="Strempel S."/>
            <person name="Sturgill D."/>
            <person name="Sutton G."/>
            <person name="Sutton G.G."/>
            <person name="Tao W."/>
            <person name="Teichmann S."/>
            <person name="Tobari Y.N."/>
            <person name="Tomimura Y."/>
            <person name="Tsolas J.M."/>
            <person name="Valente V.L."/>
            <person name="Venter E."/>
            <person name="Venter J.C."/>
            <person name="Vicario S."/>
            <person name="Vieira F.G."/>
            <person name="Vilella A.J."/>
            <person name="Villasante A."/>
            <person name="Walenz B."/>
            <person name="Wang J."/>
            <person name="Wasserman M."/>
            <person name="Watts T."/>
            <person name="Wilson D."/>
            <person name="Wilson R.K."/>
            <person name="Wing R.A."/>
            <person name="Wolfner M.F."/>
            <person name="Wong A."/>
            <person name="Wong G.K."/>
            <person name="Wu C.I."/>
            <person name="Wu G."/>
            <person name="Yamamoto D."/>
            <person name="Yang H.P."/>
            <person name="Yang S.P."/>
            <person name="Yorke J.A."/>
            <person name="Yoshida K."/>
            <person name="Zdobnov E."/>
            <person name="Zhang P."/>
            <person name="Zhang Y."/>
            <person name="Zimin A.V."/>
            <person name="Baldwin J."/>
            <person name="Abdouelleil A."/>
            <person name="Abdulkadir J."/>
            <person name="Abebe A."/>
            <person name="Abera B."/>
            <person name="Abreu J."/>
            <person name="Acer S.C."/>
            <person name="Aftuck L."/>
            <person name="Alexander A."/>
            <person name="An P."/>
            <person name="Anderson E."/>
            <person name="Anderson S."/>
            <person name="Arachi H."/>
            <person name="Azer M."/>
            <person name="Bachantsang P."/>
            <person name="Barry A."/>
            <person name="Bayul T."/>
            <person name="Berlin A."/>
            <person name="Bessette D."/>
            <person name="Bloom T."/>
            <person name="Blye J."/>
            <person name="Boguslavskiy L."/>
            <person name="Bonnet C."/>
            <person name="Boukhgalter B."/>
            <person name="Bourzgui I."/>
            <person name="Brown A."/>
            <person name="Cahill P."/>
            <person name="Channer S."/>
            <person name="Cheshatsang Y."/>
            <person name="Chuda L."/>
            <person name="Citroen M."/>
            <person name="Collymore A."/>
            <person name="Cooke P."/>
            <person name="Costello M."/>
            <person name="D'Aco K."/>
            <person name="Daza R."/>
            <person name="De Haan G."/>
            <person name="DeGray S."/>
            <person name="DeMaso C."/>
            <person name="Dhargay N."/>
            <person name="Dooley K."/>
            <person name="Dooley E."/>
            <person name="Doricent M."/>
            <person name="Dorje P."/>
            <person name="Dorjee K."/>
            <person name="Dupes A."/>
            <person name="Elong R."/>
            <person name="Falk J."/>
            <person name="Farina A."/>
            <person name="Faro S."/>
            <person name="Ferguson D."/>
            <person name="Fisher S."/>
            <person name="Foley C.D."/>
            <person name="Franke A."/>
            <person name="Friedrich D."/>
            <person name="Gadbois L."/>
            <person name="Gearin G."/>
            <person name="Gearin C.R."/>
            <person name="Giannoukos G."/>
            <person name="Goode T."/>
            <person name="Graham J."/>
            <person name="Grandbois E."/>
            <person name="Grewal S."/>
            <person name="Gyaltsen K."/>
            <person name="Hafez N."/>
            <person name="Hagos B."/>
            <person name="Hall J."/>
            <person name="Henson C."/>
            <person name="Hollinger A."/>
            <person name="Honan T."/>
            <person name="Huard M.D."/>
            <person name="Hughes L."/>
            <person name="Hurhula B."/>
            <person name="Husby M.E."/>
            <person name="Kamat A."/>
            <person name="Kanga B."/>
            <person name="Kashin S."/>
            <person name="Khazanovich D."/>
            <person name="Kisner P."/>
            <person name="Lance K."/>
            <person name="Lara M."/>
            <person name="Lee W."/>
            <person name="Lennon N."/>
            <person name="Letendre F."/>
            <person name="LeVine R."/>
            <person name="Lipovsky A."/>
            <person name="Liu X."/>
            <person name="Liu J."/>
            <person name="Liu S."/>
            <person name="Lokyitsang T."/>
            <person name="Lokyitsang Y."/>
            <person name="Lubonja R."/>
            <person name="Lui A."/>
            <person name="MacDonald P."/>
            <person name="Magnisalis V."/>
            <person name="Maru K."/>
            <person name="Matthews C."/>
            <person name="McCusker W."/>
            <person name="McDonough S."/>
            <person name="Mehta T."/>
            <person name="Meldrim J."/>
            <person name="Meneus L."/>
            <person name="Mihai O."/>
            <person name="Mihalev A."/>
            <person name="Mihova T."/>
            <person name="Mittelman R."/>
            <person name="Mlenga V."/>
            <person name="Montmayeur A."/>
            <person name="Mulrain L."/>
            <person name="Navidi A."/>
            <person name="Naylor J."/>
            <person name="Negash T."/>
            <person name="Nguyen T."/>
            <person name="Nguyen N."/>
            <person name="Nicol R."/>
            <person name="Norbu C."/>
            <person name="Norbu N."/>
            <person name="Novod N."/>
            <person name="O'Neill B."/>
            <person name="Osman S."/>
            <person name="Markiewicz E."/>
            <person name="Oyono O.L."/>
            <person name="Patti C."/>
            <person name="Phunkhang P."/>
            <person name="Pierre F."/>
            <person name="Priest M."/>
            <person name="Raghuraman S."/>
            <person name="Rege F."/>
            <person name="Reyes R."/>
            <person name="Rise C."/>
            <person name="Rogov P."/>
            <person name="Ross K."/>
            <person name="Ryan E."/>
            <person name="Settipalli S."/>
            <person name="Shea T."/>
            <person name="Sherpa N."/>
            <person name="Shi L."/>
            <person name="Shih D."/>
            <person name="Sparrow T."/>
            <person name="Spaulding J."/>
            <person name="Stalker J."/>
            <person name="Stange-Thomann N."/>
            <person name="Stavropoulos S."/>
            <person name="Stone C."/>
            <person name="Strader C."/>
            <person name="Tesfaye S."/>
            <person name="Thomson T."/>
            <person name="Thoulutsang Y."/>
            <person name="Thoulutsang D."/>
            <person name="Topham K."/>
            <person name="Topping I."/>
            <person name="Tsamla T."/>
            <person name="Vassiliev H."/>
            <person name="Vo A."/>
            <person name="Wangchuk T."/>
            <person name="Wangdi T."/>
            <person name="Weiand M."/>
            <person name="Wilkinson J."/>
            <person name="Wilson A."/>
            <person name="Yadav S."/>
            <person name="Young G."/>
            <person name="Yu Q."/>
            <person name="Zembek L."/>
            <person name="Zhong D."/>
            <person name="Zimmer A."/>
            <person name="Zwirko Z."/>
            <person name="Jaffe D.B."/>
            <person name="Alvarez P."/>
            <person name="Brockman W."/>
            <person name="Butler J."/>
            <person name="Chin C."/>
            <person name="Gnerre S."/>
            <person name="Grabherr M."/>
            <person name="Kleber M."/>
            <person name="Mauceli E."/>
            <person name="MacCallum I."/>
        </authorList>
    </citation>
    <scope>NUCLEOTIDE SEQUENCE [LARGE SCALE GENOMIC DNA]</scope>
    <source>
        <strain evidence="5">MSH-3 / Tucson 14011-0111.49</strain>
    </source>
</reference>
<evidence type="ECO:0000313" key="4">
    <source>
        <dbReference type="EMBL" id="EDW39606.1"/>
    </source>
</evidence>
<dbReference type="eggNOG" id="ENOG502T6QG">
    <property type="taxonomic scope" value="Eukaryota"/>
</dbReference>
<feature type="binding site" evidence="1">
    <location>
        <position position="11"/>
    </location>
    <ligand>
        <name>Zn(2+)</name>
        <dbReference type="ChEBI" id="CHEBI:29105"/>
    </ligand>
</feature>
<proteinExistence type="predicted"/>
<dbReference type="PROSITE" id="PS00028">
    <property type="entry name" value="ZINC_FINGER_C2H2_1"/>
    <property type="match status" value="1"/>
</dbReference>
<protein>
    <submittedName>
        <fullName evidence="4">GL15215</fullName>
    </submittedName>
</protein>
<dbReference type="AlphaFoldDB" id="B4GPT4"/>
<gene>
    <name evidence="4" type="primary">Dper\GL15215</name>
    <name evidence="4" type="ORF">Dper_GL15215</name>
</gene>
<keyword evidence="1" id="KW-0863">Zinc-finger</keyword>
<feature type="compositionally biased region" description="Low complexity" evidence="2">
    <location>
        <begin position="450"/>
        <end position="459"/>
    </location>
</feature>
<dbReference type="SMART" id="SM00868">
    <property type="entry name" value="zf-AD"/>
    <property type="match status" value="1"/>
</dbReference>
<dbReference type="OrthoDB" id="7790848at2759"/>
<dbReference type="HOGENOM" id="CLU_543236_0_0_1"/>
<keyword evidence="1" id="KW-0479">Metal-binding</keyword>
<dbReference type="Pfam" id="PF07776">
    <property type="entry name" value="zf-AD"/>
    <property type="match status" value="1"/>
</dbReference>
<dbReference type="PhylomeDB" id="B4GPT4"/>
<organism evidence="5">
    <name type="scientific">Drosophila persimilis</name>
    <name type="common">Fruit fly</name>
    <dbReference type="NCBI Taxonomy" id="7234"/>
    <lineage>
        <taxon>Eukaryota</taxon>
        <taxon>Metazoa</taxon>
        <taxon>Ecdysozoa</taxon>
        <taxon>Arthropoda</taxon>
        <taxon>Hexapoda</taxon>
        <taxon>Insecta</taxon>
        <taxon>Pterygota</taxon>
        <taxon>Neoptera</taxon>
        <taxon>Endopterygota</taxon>
        <taxon>Diptera</taxon>
        <taxon>Brachycera</taxon>
        <taxon>Muscomorpha</taxon>
        <taxon>Ephydroidea</taxon>
        <taxon>Drosophilidae</taxon>
        <taxon>Drosophila</taxon>
        <taxon>Sophophora</taxon>
    </lineage>
</organism>
<sequence length="576" mass="65109">MMQWGNICRICSSPADYEIFAKIPTYLHGTTNEFLNWQKPINILLEETTGLKNSTDDGLPRNICAPCISYLKHAVTFREQCIKNALSLKLAALYQQKSVNISENSQQDKESALFTAEDLRYVEQRPVHNLLLNNAVKLEGTKDKVHKQLLNQNVPQLSVNSEQRTQYLNLLYDKNQHCNAFQRQAKHSRDMELPTTSGNVNGNGNGVVEDEEDYVAVSSSDENEEAALLRKHKNCYNYSETNFEEDDPMEQDQLRDIKVTIPEPMWKERKCPACLKRFMFEDSHQTHLDNCVEYQFITFVTETTKLLDIRKQKMVSPHEFIRRMIFALHKTCTWLQEHSIDTLLAEKLNQVKVSNGEKTAEAPTVELEVKLDDMFVYVSGTTTPITAENNVLYAIARSESTNSQCKPKAIERTESTNSAITDSPRASLAGVKKPIPIRVKPANSSIGMGLRPSPQQSLRPSPPQPNGKKRREPLGLGLRPPAQQQPDGDKHMERVSFLEKLQRAAVTPGSATPPAQAAPPSFSARCGQCNLPFDSVSDLEIHNSNYHNSQNENEPTINSDDDAQRRRIIALFEDDI</sequence>
<dbReference type="EMBL" id="CH479187">
    <property type="protein sequence ID" value="EDW39606.1"/>
    <property type="molecule type" value="Genomic_DNA"/>
</dbReference>
<feature type="binding site" evidence="1">
    <location>
        <position position="64"/>
    </location>
    <ligand>
        <name>Zn(2+)</name>
        <dbReference type="ChEBI" id="CHEBI:29105"/>
    </ligand>
</feature>
<evidence type="ECO:0000313" key="5">
    <source>
        <dbReference type="Proteomes" id="UP000008744"/>
    </source>
</evidence>
<dbReference type="OMA" id="CYNYSET"/>
<dbReference type="PROSITE" id="PS51915">
    <property type="entry name" value="ZAD"/>
    <property type="match status" value="1"/>
</dbReference>
<dbReference type="InterPro" id="IPR012934">
    <property type="entry name" value="Znf_AD"/>
</dbReference>
<dbReference type="SUPFAM" id="SSF57716">
    <property type="entry name" value="Glucocorticoid receptor-like (DNA-binding domain)"/>
    <property type="match status" value="1"/>
</dbReference>
<keyword evidence="5" id="KW-1185">Reference proteome</keyword>
<feature type="region of interest" description="Disordered" evidence="2">
    <location>
        <begin position="402"/>
        <end position="491"/>
    </location>
</feature>
<dbReference type="GO" id="GO:0008270">
    <property type="term" value="F:zinc ion binding"/>
    <property type="evidence" value="ECO:0007669"/>
    <property type="project" value="UniProtKB-UniRule"/>
</dbReference>
<evidence type="ECO:0000259" key="3">
    <source>
        <dbReference type="PROSITE" id="PS51915"/>
    </source>
</evidence>
<name>B4GPT4_DROPE</name>
<evidence type="ECO:0000256" key="2">
    <source>
        <dbReference type="SAM" id="MobiDB-lite"/>
    </source>
</evidence>
<feature type="domain" description="ZAD" evidence="3">
    <location>
        <begin position="6"/>
        <end position="91"/>
    </location>
</feature>
<feature type="binding site" evidence="1">
    <location>
        <position position="67"/>
    </location>
    <ligand>
        <name>Zn(2+)</name>
        <dbReference type="ChEBI" id="CHEBI:29105"/>
    </ligand>
</feature>
<dbReference type="STRING" id="7234.B4GPT4"/>
<dbReference type="GO" id="GO:0005634">
    <property type="term" value="C:nucleus"/>
    <property type="evidence" value="ECO:0007669"/>
    <property type="project" value="InterPro"/>
</dbReference>
<dbReference type="InterPro" id="IPR013087">
    <property type="entry name" value="Znf_C2H2_type"/>
</dbReference>
<accession>B4GPT4</accession>
<feature type="binding site" evidence="1">
    <location>
        <position position="8"/>
    </location>
    <ligand>
        <name>Zn(2+)</name>
        <dbReference type="ChEBI" id="CHEBI:29105"/>
    </ligand>
</feature>
<dbReference type="Proteomes" id="UP000008744">
    <property type="component" value="Unassembled WGS sequence"/>
</dbReference>
<dbReference type="KEGG" id="dpe:6595508"/>